<feature type="non-terminal residue" evidence="1">
    <location>
        <position position="423"/>
    </location>
</feature>
<dbReference type="RefSeq" id="XP_052944456.1">
    <property type="nucleotide sequence ID" value="XM_053093677.1"/>
</dbReference>
<dbReference type="AlphaFoldDB" id="A0AA38LUB3"/>
<dbReference type="GeneID" id="77732882"/>
<dbReference type="InterPro" id="IPR005197">
    <property type="entry name" value="Glyco_hydro_71"/>
</dbReference>
<comment type="caution">
    <text evidence="1">The sequence shown here is derived from an EMBL/GenBank/DDBJ whole genome shotgun (WGS) entry which is preliminary data.</text>
</comment>
<keyword evidence="2" id="KW-1185">Reference proteome</keyword>
<feature type="non-terminal residue" evidence="1">
    <location>
        <position position="1"/>
    </location>
</feature>
<accession>A0AA38LUB3</accession>
<dbReference type="CDD" id="cd11577">
    <property type="entry name" value="GH71"/>
    <property type="match status" value="1"/>
</dbReference>
<sequence length="423" mass="46843">APPATSGGDGGHPTPRGDKHVFAHFMVGIVSTYNASSWEYDMSLAKAAGISGFALNIGVDPYNEAQLDLAYAAGEKIGFDLFISFDFNWFTLNDYDKVTALLKRYAGKTAQLLVEGKVFVSTFIGDGFDWDKVAAGVGKELYAVPFYQPKTEYADRKDIKGLFSWAAWPGQLDNQPVRHNMTLDRDNAYMTELLSADKTYMAPVSPWFSTHFGKEVPYSKNWVFYSELLWKTRWDQILAMGDKLNFIEIVTWNDYGESHHIGPYTTAHSDDGSSKWNEGMDHSAMLDMAVPYITAFRAGLKEPVITQDMVVYWYRPHLKSASCDSTDNCGSKPTGWEMLDDSVFVTVLSQNGGTVTVTSGSNPPSTHHVPAGSHAFSVPMGVGKQNFKFQANGGKTREGTSTVDISDQCWNGIYNYNFHSGSV</sequence>
<protein>
    <submittedName>
        <fullName evidence="1">Glycoside hydrolase</fullName>
    </submittedName>
</protein>
<proteinExistence type="predicted"/>
<organism evidence="1 2">
    <name type="scientific">Dioszegia hungarica</name>
    <dbReference type="NCBI Taxonomy" id="4972"/>
    <lineage>
        <taxon>Eukaryota</taxon>
        <taxon>Fungi</taxon>
        <taxon>Dikarya</taxon>
        <taxon>Basidiomycota</taxon>
        <taxon>Agaricomycotina</taxon>
        <taxon>Tremellomycetes</taxon>
        <taxon>Tremellales</taxon>
        <taxon>Bulleribasidiaceae</taxon>
        <taxon>Dioszegia</taxon>
    </lineage>
</organism>
<name>A0AA38LUB3_9TREE</name>
<reference evidence="1" key="1">
    <citation type="journal article" date="2022" name="G3 (Bethesda)">
        <title>High quality genome of the basidiomycete yeast Dioszegia hungarica PDD-24b-2 isolated from cloud water.</title>
        <authorList>
            <person name="Jarrige D."/>
            <person name="Haridas S."/>
            <person name="Bleykasten-Grosshans C."/>
            <person name="Joly M."/>
            <person name="Nadalig T."/>
            <person name="Sancelme M."/>
            <person name="Vuilleumier S."/>
            <person name="Grigoriev I.V."/>
            <person name="Amato P."/>
            <person name="Bringel F."/>
        </authorList>
    </citation>
    <scope>NUCLEOTIDE SEQUENCE</scope>
    <source>
        <strain evidence="1">PDD-24b-2</strain>
    </source>
</reference>
<dbReference type="Gene3D" id="3.20.20.80">
    <property type="entry name" value="Glycosidases"/>
    <property type="match status" value="1"/>
</dbReference>
<evidence type="ECO:0000313" key="2">
    <source>
        <dbReference type="Proteomes" id="UP001164286"/>
    </source>
</evidence>
<keyword evidence="1" id="KW-0378">Hydrolase</keyword>
<evidence type="ECO:0000313" key="1">
    <source>
        <dbReference type="EMBL" id="KAI9634679.1"/>
    </source>
</evidence>
<gene>
    <name evidence="1" type="ORF">MKK02DRAFT_5809</name>
</gene>
<dbReference type="GO" id="GO:0051118">
    <property type="term" value="F:glucan endo-1,3-alpha-glucosidase activity"/>
    <property type="evidence" value="ECO:0007669"/>
    <property type="project" value="InterPro"/>
</dbReference>
<dbReference type="Proteomes" id="UP001164286">
    <property type="component" value="Unassembled WGS sequence"/>
</dbReference>
<dbReference type="EMBL" id="JAKWFO010000006">
    <property type="protein sequence ID" value="KAI9634679.1"/>
    <property type="molecule type" value="Genomic_DNA"/>
</dbReference>
<dbReference type="Pfam" id="PF03659">
    <property type="entry name" value="Glyco_hydro_71"/>
    <property type="match status" value="1"/>
</dbReference>